<dbReference type="RefSeq" id="WP_217682086.1">
    <property type="nucleotide sequence ID" value="NZ_JAHRGL010000030.1"/>
</dbReference>
<evidence type="ECO:0000256" key="1">
    <source>
        <dbReference type="SAM" id="Phobius"/>
    </source>
</evidence>
<reference evidence="2 3" key="1">
    <citation type="submission" date="2021-06" db="EMBL/GenBank/DDBJ databases">
        <title>Differences between aerobic and microaerobic xylene degrading microbial communities.</title>
        <authorList>
            <person name="Banerjee S."/>
            <person name="Tancsics A."/>
        </authorList>
    </citation>
    <scope>NUCLEOTIDE SEQUENCE [LARGE SCALE GENOMIC DNA]</scope>
    <source>
        <strain evidence="2 3">MAP12</strain>
    </source>
</reference>
<accession>A0ABS6MY04</accession>
<dbReference type="EMBL" id="JAHRGL010000030">
    <property type="protein sequence ID" value="MBV2133645.1"/>
    <property type="molecule type" value="Genomic_DNA"/>
</dbReference>
<keyword evidence="2" id="KW-0418">Kinase</keyword>
<comment type="caution">
    <text evidence="2">The sequence shown here is derived from an EMBL/GenBank/DDBJ whole genome shotgun (WGS) entry which is preliminary data.</text>
</comment>
<evidence type="ECO:0000313" key="2">
    <source>
        <dbReference type="EMBL" id="MBV2133645.1"/>
    </source>
</evidence>
<keyword evidence="1" id="KW-0472">Membrane</keyword>
<sequence length="538" mass="58933">MNRPAPVKPDNFFVLLLNALRRRRVPIALRIVSHSLLLVSLVVLVCAWVLNMQLRQATQEQIEAVGQSLKQQTVASATELLVAKDLLSLNVMLDNLAQNPLVAHVVIHSVDNRIIAEAGVRPKQSTLDRSEGVFSAPIAFQEIAAGQLQLTLDLEAFRKPLTVSQQNLGLLGLIIAIVTLFSSLRLGSQLTTPLLQLRLWLRAPDDPAPANERLDEIGDLARQLQNRLVPVKPEPAEAELEAREEDDEVLFEGLDNLLDERRPARVNPAAAAAGARHAEPDFAADLAVDLDALDGAAAQPQRRSPTAPLDSDDFELDADELGLEIDDLESVAPRPTPATARPPATPRLPAVHTAVLAIQLGGQEELQRLPQQRLRELLQRYRDCLEQAARLYHGNLQRLDDGGSLILFHSNQSGEDYLTRALCCGELLRALGHALQIEIADRGLTLRLQLGLSQGEGLYGLSPSELLLRECSQSALQLNRHSRNLLLLDQSLSADLGVRARARIRAIASPANASCVERLLDPLPARLEQQLGQMLQQA</sequence>
<proteinExistence type="predicted"/>
<keyword evidence="2" id="KW-0808">Transferase</keyword>
<gene>
    <name evidence="2" type="ORF">KRX52_12665</name>
</gene>
<keyword evidence="1" id="KW-1133">Transmembrane helix</keyword>
<feature type="transmembrane region" description="Helical" evidence="1">
    <location>
        <begin position="168"/>
        <end position="187"/>
    </location>
</feature>
<protein>
    <submittedName>
        <fullName evidence="2">Histidine kinase</fullName>
    </submittedName>
</protein>
<feature type="transmembrane region" description="Helical" evidence="1">
    <location>
        <begin position="27"/>
        <end position="50"/>
    </location>
</feature>
<keyword evidence="1" id="KW-0812">Transmembrane</keyword>
<name>A0ABS6MY04_9GAMM</name>
<dbReference type="GO" id="GO:0016301">
    <property type="term" value="F:kinase activity"/>
    <property type="evidence" value="ECO:0007669"/>
    <property type="project" value="UniProtKB-KW"/>
</dbReference>
<evidence type="ECO:0000313" key="3">
    <source>
        <dbReference type="Proteomes" id="UP000813068"/>
    </source>
</evidence>
<organism evidence="2 3">
    <name type="scientific">Geopseudomonas aromaticivorans</name>
    <dbReference type="NCBI Taxonomy" id="2849492"/>
    <lineage>
        <taxon>Bacteria</taxon>
        <taxon>Pseudomonadati</taxon>
        <taxon>Pseudomonadota</taxon>
        <taxon>Gammaproteobacteria</taxon>
        <taxon>Pseudomonadales</taxon>
        <taxon>Pseudomonadaceae</taxon>
        <taxon>Geopseudomonas</taxon>
    </lineage>
</organism>
<dbReference type="Proteomes" id="UP000813068">
    <property type="component" value="Unassembled WGS sequence"/>
</dbReference>
<keyword evidence="3" id="KW-1185">Reference proteome</keyword>